<organism evidence="2 3">
    <name type="scientific">Symbiodinium natans</name>
    <dbReference type="NCBI Taxonomy" id="878477"/>
    <lineage>
        <taxon>Eukaryota</taxon>
        <taxon>Sar</taxon>
        <taxon>Alveolata</taxon>
        <taxon>Dinophyceae</taxon>
        <taxon>Suessiales</taxon>
        <taxon>Symbiodiniaceae</taxon>
        <taxon>Symbiodinium</taxon>
    </lineage>
</organism>
<dbReference type="EMBL" id="CAJNDS010002854">
    <property type="protein sequence ID" value="CAE7620396.1"/>
    <property type="molecule type" value="Genomic_DNA"/>
</dbReference>
<dbReference type="AlphaFoldDB" id="A0A812V640"/>
<comment type="caution">
    <text evidence="2">The sequence shown here is derived from an EMBL/GenBank/DDBJ whole genome shotgun (WGS) entry which is preliminary data.</text>
</comment>
<keyword evidence="3" id="KW-1185">Reference proteome</keyword>
<evidence type="ECO:0000256" key="1">
    <source>
        <dbReference type="SAM" id="MobiDB-lite"/>
    </source>
</evidence>
<name>A0A812V640_9DINO</name>
<accession>A0A812V640</accession>
<dbReference type="OrthoDB" id="443043at2759"/>
<dbReference type="Proteomes" id="UP000604046">
    <property type="component" value="Unassembled WGS sequence"/>
</dbReference>
<protein>
    <submittedName>
        <fullName evidence="2">Uncharacterized protein</fullName>
    </submittedName>
</protein>
<proteinExistence type="predicted"/>
<evidence type="ECO:0000313" key="2">
    <source>
        <dbReference type="EMBL" id="CAE7620396.1"/>
    </source>
</evidence>
<gene>
    <name evidence="2" type="ORF">SNAT2548_LOCUS35263</name>
</gene>
<evidence type="ECO:0000313" key="3">
    <source>
        <dbReference type="Proteomes" id="UP000604046"/>
    </source>
</evidence>
<sequence length="720" mass="78110">MASKGRVTDADGQRWDNSGWPHYGALTWKYIYLGQAHMDGLREIGRAVRVEACGRLAEASVPRKLIAEFVVATLAKLRASCEALRGSCAEATRKRLEYVDVRPNLSDAVMKLDRPVEVHGRLRSLPKVFWIDCRLPCFLYLAATALDWLLGFVAPAKNLQTLSCGFCIPTVQASDAETHVRAVLDSQGMQQLLEGEELEQMLPVNHSQAGVEIVWISRLCGIFETVEIGAPALRADAVILLEPSARAFPASSQNIRSRAEFVRALLEYVVKALKLITVVSSVLLLESDILPVVEGLYVRFFEAHAKWLLNGATAQGAVKVSEGEVSDNLEVAIEVIPHRGSVAIYAACDPNRCPMVPRGGGFICMALLDGKRAWTRPDIEMLASTDAFCIARAFGGCALIGQVNGLRLPRYHALPRAASDKVIFRRKLLPRLPAKETPRGGELAWDTSVPFEPPCRVQDRRPQTAERSVPLSVVSFPAQLCLRARGETPGPLGLFGSPEALVIPLETQDAVKDIVAACAKGTAPVMDGSCLTLWTLVEARSQAMQLEPIAARRINRSLAVEPIELVAERQGDGPREGPIRFGEGFRLRAAGCGALYLGYPGSDGLCWKSGDEPLTPPAGTRFSAHGGELGAPLSFGRPVSLRWVPTPPPSEATESDLEDDERPLASESEEASHRPCRGAARDLLPEAARYAQEGLYSRVADKADSAVPVVFLPLCTDALN</sequence>
<reference evidence="2" key="1">
    <citation type="submission" date="2021-02" db="EMBL/GenBank/DDBJ databases">
        <authorList>
            <person name="Dougan E. K."/>
            <person name="Rhodes N."/>
            <person name="Thang M."/>
            <person name="Chan C."/>
        </authorList>
    </citation>
    <scope>NUCLEOTIDE SEQUENCE</scope>
</reference>
<feature type="region of interest" description="Disordered" evidence="1">
    <location>
        <begin position="640"/>
        <end position="678"/>
    </location>
</feature>